<dbReference type="Pfam" id="PF24626">
    <property type="entry name" value="SH3_Tf2-1"/>
    <property type="match status" value="1"/>
</dbReference>
<dbReference type="AlphaFoldDB" id="A0A6J0ZZU0"/>
<evidence type="ECO:0000313" key="2">
    <source>
        <dbReference type="Proteomes" id="UP000504621"/>
    </source>
</evidence>
<evidence type="ECO:0000259" key="1">
    <source>
        <dbReference type="Pfam" id="PF24626"/>
    </source>
</evidence>
<dbReference type="OrthoDB" id="1738613at2759"/>
<organism evidence="2 3">
    <name type="scientific">Herrania umbratica</name>
    <dbReference type="NCBI Taxonomy" id="108875"/>
    <lineage>
        <taxon>Eukaryota</taxon>
        <taxon>Viridiplantae</taxon>
        <taxon>Streptophyta</taxon>
        <taxon>Embryophyta</taxon>
        <taxon>Tracheophyta</taxon>
        <taxon>Spermatophyta</taxon>
        <taxon>Magnoliopsida</taxon>
        <taxon>eudicotyledons</taxon>
        <taxon>Gunneridae</taxon>
        <taxon>Pentapetalae</taxon>
        <taxon>rosids</taxon>
        <taxon>malvids</taxon>
        <taxon>Malvales</taxon>
        <taxon>Malvaceae</taxon>
        <taxon>Byttnerioideae</taxon>
        <taxon>Herrania</taxon>
    </lineage>
</organism>
<accession>A0A6J0ZZU0</accession>
<dbReference type="InterPro" id="IPR056924">
    <property type="entry name" value="SH3_Tf2-1"/>
</dbReference>
<keyword evidence="2" id="KW-1185">Reference proteome</keyword>
<dbReference type="Proteomes" id="UP000504621">
    <property type="component" value="Unplaced"/>
</dbReference>
<dbReference type="PANTHER" id="PTHR46148">
    <property type="entry name" value="CHROMO DOMAIN-CONTAINING PROTEIN"/>
    <property type="match status" value="1"/>
</dbReference>
<protein>
    <submittedName>
        <fullName evidence="3">Uncharacterized protein LOC110413400</fullName>
    </submittedName>
</protein>
<reference evidence="3" key="1">
    <citation type="submission" date="2025-08" db="UniProtKB">
        <authorList>
            <consortium name="RefSeq"/>
        </authorList>
    </citation>
    <scope>IDENTIFICATION</scope>
    <source>
        <tissue evidence="3">Leaf</tissue>
    </source>
</reference>
<feature type="domain" description="Tf2-1-like SH3-like" evidence="1">
    <location>
        <begin position="48"/>
        <end position="89"/>
    </location>
</feature>
<dbReference type="GeneID" id="110413400"/>
<sequence length="152" mass="18078">MVQEAERGVQVIQERILTAQSHQISYVDNNQKPLEFEVSDYVFLKVLSTYIRHFEVLRHISIIAYHLVLLPNLSNVHPVFHVFILKKYVLDPLHVIRYDEVQLQDELSYKEQPLVILDRQVKQLCSKDIVIMKLLWQSHSIEEATWELKKKM</sequence>
<name>A0A6J0ZZU0_9ROSI</name>
<evidence type="ECO:0000313" key="3">
    <source>
        <dbReference type="RefSeq" id="XP_021279849.1"/>
    </source>
</evidence>
<dbReference type="PANTHER" id="PTHR46148:SF60">
    <property type="entry name" value="CHROMO DOMAIN-CONTAINING PROTEIN"/>
    <property type="match status" value="1"/>
</dbReference>
<gene>
    <name evidence="3" type="primary">LOC110413400</name>
</gene>
<proteinExistence type="predicted"/>
<dbReference type="RefSeq" id="XP_021279849.1">
    <property type="nucleotide sequence ID" value="XM_021424174.1"/>
</dbReference>